<dbReference type="Proteomes" id="UP001232063">
    <property type="component" value="Unassembled WGS sequence"/>
</dbReference>
<proteinExistence type="predicted"/>
<feature type="binding site" evidence="1">
    <location>
        <position position="256"/>
    </location>
    <ligand>
        <name>Zn(2+)</name>
        <dbReference type="ChEBI" id="CHEBI:29105"/>
    </ligand>
</feature>
<feature type="binding site" evidence="1">
    <location>
        <position position="311"/>
    </location>
    <ligand>
        <name>Zn(2+)</name>
        <dbReference type="ChEBI" id="CHEBI:29105"/>
    </ligand>
</feature>
<dbReference type="EMBL" id="JASJOU010000008">
    <property type="protein sequence ID" value="MDJ1503291.1"/>
    <property type="molecule type" value="Genomic_DNA"/>
</dbReference>
<dbReference type="GO" id="GO:0005886">
    <property type="term" value="C:plasma membrane"/>
    <property type="evidence" value="ECO:0007669"/>
    <property type="project" value="TreeGrafter"/>
</dbReference>
<dbReference type="PANTHER" id="PTHR12736:SF7">
    <property type="entry name" value="LANC-LIKE PROTEIN 3"/>
    <property type="match status" value="1"/>
</dbReference>
<evidence type="ECO:0000313" key="3">
    <source>
        <dbReference type="Proteomes" id="UP001232063"/>
    </source>
</evidence>
<feature type="binding site" evidence="1">
    <location>
        <position position="312"/>
    </location>
    <ligand>
        <name>Zn(2+)</name>
        <dbReference type="ChEBI" id="CHEBI:29105"/>
    </ligand>
</feature>
<gene>
    <name evidence="2" type="ORF">QNI22_21665</name>
</gene>
<dbReference type="PANTHER" id="PTHR12736">
    <property type="entry name" value="LANC-LIKE PROTEIN"/>
    <property type="match status" value="1"/>
</dbReference>
<keyword evidence="3" id="KW-1185">Reference proteome</keyword>
<sequence>MNQLICDTAQATPSYSSCSLYIGLGGPILLNASLYHRTKNSQFKDRLDLLITSYFDDIPTVISRQDSSLASGFAGILWLVEYLKQHKLLQMTSAKEELMNYISRQLEKSVSVDIENRDYDLLYGVIGKALVFLDYPYLRLNNTKVVTTIVEGIEQIAERDSNGNFWYDYYYDKKFKGEKIQNYGLAHGIPSIICTLCFFYLAGDIYVDVQVNTRKMVSLQMIRGAVNWLLSKKQQNGLSSFSNANISEQTSRLGWCYGDLGVAYSLFVAAQVLKDNEIYYSALEIALHSCKRNITDSQIQYIEGFYDIGICHGLAGVCLFYRLFYEFTHERTFSSKYFYYLRLLYSSLKTIKTLQEGTLQNLDLKKIIDDTSLLYGKSGACLVAFQDQSFLSPKWHNLMLLNNFHTLSTVVAE</sequence>
<dbReference type="Pfam" id="PF05147">
    <property type="entry name" value="LANC_like"/>
    <property type="match status" value="1"/>
</dbReference>
<keyword evidence="1" id="KW-0479">Metal-binding</keyword>
<evidence type="ECO:0000256" key="1">
    <source>
        <dbReference type="PIRSR" id="PIRSR607822-1"/>
    </source>
</evidence>
<protein>
    <submittedName>
        <fullName evidence="2">Lanthionine synthetase LanC family protein</fullName>
    </submittedName>
</protein>
<keyword evidence="1" id="KW-0862">Zinc</keyword>
<name>A0AAE3R3P9_9BACT</name>
<dbReference type="GO" id="GO:0046872">
    <property type="term" value="F:metal ion binding"/>
    <property type="evidence" value="ECO:0007669"/>
    <property type="project" value="UniProtKB-KW"/>
</dbReference>
<dbReference type="RefSeq" id="WP_314513891.1">
    <property type="nucleotide sequence ID" value="NZ_JASJOU010000008.1"/>
</dbReference>
<reference evidence="2" key="1">
    <citation type="submission" date="2023-05" db="EMBL/GenBank/DDBJ databases">
        <authorList>
            <person name="Zhang X."/>
        </authorList>
    </citation>
    <scope>NUCLEOTIDE SEQUENCE</scope>
    <source>
        <strain evidence="2">BD1B2-1</strain>
    </source>
</reference>
<dbReference type="InterPro" id="IPR007822">
    <property type="entry name" value="LANC-like"/>
</dbReference>
<evidence type="ECO:0000313" key="2">
    <source>
        <dbReference type="EMBL" id="MDJ1503291.1"/>
    </source>
</evidence>
<comment type="caution">
    <text evidence="2">The sequence shown here is derived from an EMBL/GenBank/DDBJ whole genome shotgun (WGS) entry which is preliminary data.</text>
</comment>
<dbReference type="SMART" id="SM01260">
    <property type="entry name" value="LANC_like"/>
    <property type="match status" value="1"/>
</dbReference>
<dbReference type="SUPFAM" id="SSF158745">
    <property type="entry name" value="LanC-like"/>
    <property type="match status" value="1"/>
</dbReference>
<accession>A0AAE3R3P9</accession>
<organism evidence="2 3">
    <name type="scientific">Xanthocytophaga agilis</name>
    <dbReference type="NCBI Taxonomy" id="3048010"/>
    <lineage>
        <taxon>Bacteria</taxon>
        <taxon>Pseudomonadati</taxon>
        <taxon>Bacteroidota</taxon>
        <taxon>Cytophagia</taxon>
        <taxon>Cytophagales</taxon>
        <taxon>Rhodocytophagaceae</taxon>
        <taxon>Xanthocytophaga</taxon>
    </lineage>
</organism>
<dbReference type="GO" id="GO:0031179">
    <property type="term" value="P:peptide modification"/>
    <property type="evidence" value="ECO:0007669"/>
    <property type="project" value="InterPro"/>
</dbReference>
<dbReference type="PRINTS" id="PR01955">
    <property type="entry name" value="LANCFRANKIA"/>
</dbReference>
<dbReference type="Gene3D" id="1.50.10.20">
    <property type="match status" value="1"/>
</dbReference>
<dbReference type="PRINTS" id="PR01950">
    <property type="entry name" value="LANCSUPER"/>
</dbReference>
<dbReference type="AlphaFoldDB" id="A0AAE3R3P9"/>